<evidence type="ECO:0000256" key="2">
    <source>
        <dbReference type="ARBA" id="ARBA00022692"/>
    </source>
</evidence>
<dbReference type="SUPFAM" id="SSF103473">
    <property type="entry name" value="MFS general substrate transporter"/>
    <property type="match status" value="1"/>
</dbReference>
<feature type="transmembrane region" description="Helical" evidence="5">
    <location>
        <begin position="366"/>
        <end position="389"/>
    </location>
</feature>
<feature type="transmembrane region" description="Helical" evidence="5">
    <location>
        <begin position="304"/>
        <end position="324"/>
    </location>
</feature>
<dbReference type="eggNOG" id="COG2271">
    <property type="taxonomic scope" value="Bacteria"/>
</dbReference>
<dbReference type="PANTHER" id="PTHR11662:SF399">
    <property type="entry name" value="FI19708P1-RELATED"/>
    <property type="match status" value="1"/>
</dbReference>
<dbReference type="InterPro" id="IPR036259">
    <property type="entry name" value="MFS_trans_sf"/>
</dbReference>
<dbReference type="GO" id="GO:0016020">
    <property type="term" value="C:membrane"/>
    <property type="evidence" value="ECO:0007669"/>
    <property type="project" value="UniProtKB-SubCell"/>
</dbReference>
<keyword evidence="4 5" id="KW-0472">Membrane</keyword>
<feature type="transmembrane region" description="Helical" evidence="5">
    <location>
        <begin position="197"/>
        <end position="217"/>
    </location>
</feature>
<dbReference type="EMBL" id="AANZ01000044">
    <property type="protein sequence ID" value="EAQ77070.1"/>
    <property type="molecule type" value="Genomic_DNA"/>
</dbReference>
<evidence type="ECO:0000256" key="4">
    <source>
        <dbReference type="ARBA" id="ARBA00023136"/>
    </source>
</evidence>
<feature type="domain" description="Major facilitator superfamily (MFS) profile" evidence="6">
    <location>
        <begin position="45"/>
        <end position="454"/>
    </location>
</feature>
<comment type="caution">
    <text evidence="7">The sequence shown here is derived from an EMBL/GenBank/DDBJ whole genome shotgun (WGS) entry which is preliminary data.</text>
</comment>
<keyword evidence="2 5" id="KW-0812">Transmembrane</keyword>
<evidence type="ECO:0000256" key="1">
    <source>
        <dbReference type="ARBA" id="ARBA00004141"/>
    </source>
</evidence>
<feature type="transmembrane region" description="Helical" evidence="5">
    <location>
        <begin position="110"/>
        <end position="134"/>
    </location>
</feature>
<dbReference type="Proteomes" id="UP000004358">
    <property type="component" value="Unassembled WGS sequence"/>
</dbReference>
<dbReference type="GO" id="GO:0022857">
    <property type="term" value="F:transmembrane transporter activity"/>
    <property type="evidence" value="ECO:0007669"/>
    <property type="project" value="InterPro"/>
</dbReference>
<accession>A4A2F6</accession>
<feature type="transmembrane region" description="Helical" evidence="5">
    <location>
        <begin position="168"/>
        <end position="191"/>
    </location>
</feature>
<reference evidence="7 8" key="1">
    <citation type="submission" date="2006-02" db="EMBL/GenBank/DDBJ databases">
        <authorList>
            <person name="Amann R."/>
            <person name="Ferriera S."/>
            <person name="Johnson J."/>
            <person name="Kravitz S."/>
            <person name="Halpern A."/>
            <person name="Remington K."/>
            <person name="Beeson K."/>
            <person name="Tran B."/>
            <person name="Rogers Y.-H."/>
            <person name="Friedman R."/>
            <person name="Venter J.C."/>
        </authorList>
    </citation>
    <scope>NUCLEOTIDE SEQUENCE [LARGE SCALE GENOMIC DNA]</scope>
    <source>
        <strain evidence="7 8">DSM 3645</strain>
    </source>
</reference>
<dbReference type="HOGENOM" id="CLU_001265_5_1_0"/>
<dbReference type="CDD" id="cd17319">
    <property type="entry name" value="MFS_ExuT_GudP_like"/>
    <property type="match status" value="1"/>
</dbReference>
<feature type="transmembrane region" description="Helical" evidence="5">
    <location>
        <begin position="336"/>
        <end position="360"/>
    </location>
</feature>
<dbReference type="RefSeq" id="WP_002652927.1">
    <property type="nucleotide sequence ID" value="NZ_CH672376.1"/>
</dbReference>
<protein>
    <submittedName>
        <fullName evidence="7">General substrate transporter:Major facilitator superfamily protein</fullName>
    </submittedName>
</protein>
<comment type="subcellular location">
    <subcellularLocation>
        <location evidence="1">Membrane</location>
        <topology evidence="1">Multi-pass membrane protein</topology>
    </subcellularLocation>
</comment>
<evidence type="ECO:0000313" key="8">
    <source>
        <dbReference type="Proteomes" id="UP000004358"/>
    </source>
</evidence>
<gene>
    <name evidence="7" type="ORF">DSM3645_25151</name>
</gene>
<dbReference type="InterPro" id="IPR020846">
    <property type="entry name" value="MFS_dom"/>
</dbReference>
<organism evidence="7 8">
    <name type="scientific">Blastopirellula marina DSM 3645</name>
    <dbReference type="NCBI Taxonomy" id="314230"/>
    <lineage>
        <taxon>Bacteria</taxon>
        <taxon>Pseudomonadati</taxon>
        <taxon>Planctomycetota</taxon>
        <taxon>Planctomycetia</taxon>
        <taxon>Pirellulales</taxon>
        <taxon>Pirellulaceae</taxon>
        <taxon>Blastopirellula</taxon>
    </lineage>
</organism>
<evidence type="ECO:0000313" key="7">
    <source>
        <dbReference type="EMBL" id="EAQ77070.1"/>
    </source>
</evidence>
<keyword evidence="3 5" id="KW-1133">Transmembrane helix</keyword>
<dbReference type="PROSITE" id="PS50850">
    <property type="entry name" value="MFS"/>
    <property type="match status" value="1"/>
</dbReference>
<feature type="transmembrane region" description="Helical" evidence="5">
    <location>
        <begin position="140"/>
        <end position="161"/>
    </location>
</feature>
<sequence length="479" mass="51392">MVKQDGEAPEPAVLIQPSTAEVTTREIADQCAPDGKPPTAIRYRVVAWLTAAAALAYLCRNSLGIAESQIRDDLGLTLSQSGHVMGAFFWSYAFFQVPTGAFSHRFGTRLALTIFAIAWSVTTLFTAISPGLWLLITAQLLMGIAQAGIFPASTNTVNYWMPMSTRSLACGVLSAGMQVGAITASIVTGLLLSVMSWRWSFALISLPGVLWALAFYFRFRDRPGLSPEANAAERTLIQAGRPRAQIVAADDDIGPTDWKAVLLHPGLWLIHGQQICRAAGYMFFVSWFPTFLQETRGVSIEHSGYMQGVVLAGALVGSLLGGMLTDGIWRKTGSLWLSRSGVGATALGVCSVLILCSWFVEDLNFAIGLLAFGVLFAQLASPAMFAAVIDISGSRAAQVLGAVNMTGNLAVAVCPILVGILFEQTANWNLVLILFAAIYLIGAIFWAFVDTRKGIFDKAEHQAEIARPSNAFSVATAEE</sequence>
<dbReference type="InterPro" id="IPR050382">
    <property type="entry name" value="MFS_Na/Anion_cotransporter"/>
</dbReference>
<dbReference type="AlphaFoldDB" id="A4A2F6"/>
<evidence type="ECO:0000259" key="6">
    <source>
        <dbReference type="PROSITE" id="PS50850"/>
    </source>
</evidence>
<evidence type="ECO:0000256" key="3">
    <source>
        <dbReference type="ARBA" id="ARBA00022989"/>
    </source>
</evidence>
<feature type="transmembrane region" description="Helical" evidence="5">
    <location>
        <begin position="401"/>
        <end position="422"/>
    </location>
</feature>
<name>A4A2F6_9BACT</name>
<dbReference type="Gene3D" id="1.20.1250.20">
    <property type="entry name" value="MFS general substrate transporter like domains"/>
    <property type="match status" value="2"/>
</dbReference>
<dbReference type="OrthoDB" id="6360at2"/>
<dbReference type="STRING" id="314230.DSM3645_25151"/>
<dbReference type="PANTHER" id="PTHR11662">
    <property type="entry name" value="SOLUTE CARRIER FAMILY 17"/>
    <property type="match status" value="1"/>
</dbReference>
<proteinExistence type="predicted"/>
<evidence type="ECO:0000256" key="5">
    <source>
        <dbReference type="SAM" id="Phobius"/>
    </source>
</evidence>
<dbReference type="Pfam" id="PF07690">
    <property type="entry name" value="MFS_1"/>
    <property type="match status" value="1"/>
</dbReference>
<feature type="transmembrane region" description="Helical" evidence="5">
    <location>
        <begin position="428"/>
        <end position="449"/>
    </location>
</feature>
<dbReference type="InterPro" id="IPR011701">
    <property type="entry name" value="MFS"/>
</dbReference>